<reference evidence="1 2" key="1">
    <citation type="submission" date="2015-03" db="EMBL/GenBank/DDBJ databases">
        <authorList>
            <person name="Murphy D."/>
        </authorList>
    </citation>
    <scope>NUCLEOTIDE SEQUENCE [LARGE SCALE GENOMIC DNA]</scope>
    <source>
        <strain evidence="1 2">FCF326</strain>
    </source>
</reference>
<sequence length="89" mass="10074">MKNKQRQAYSYPSNDMYSSEVHTVKGVRGLVSGSNIERLLMELEADGHDISAPMIELKSLLNYVAHDSRLRGDLLAHAEYILEKLKAEK</sequence>
<protein>
    <submittedName>
        <fullName evidence="1">Uncharacterized protein</fullName>
    </submittedName>
</protein>
<dbReference type="Proteomes" id="UP000045824">
    <property type="component" value="Unassembled WGS sequence"/>
</dbReference>
<dbReference type="EMBL" id="CPYI01000007">
    <property type="protein sequence ID" value="CNE70496.1"/>
    <property type="molecule type" value="Genomic_DNA"/>
</dbReference>
<evidence type="ECO:0000313" key="2">
    <source>
        <dbReference type="Proteomes" id="UP000045824"/>
    </source>
</evidence>
<proteinExistence type="predicted"/>
<dbReference type="RefSeq" id="WP_050119349.1">
    <property type="nucleotide sequence ID" value="NZ_CAWMAB010000007.1"/>
</dbReference>
<accession>A0A0T9L9K6</accession>
<name>A0A0T9L9K6_YERKR</name>
<dbReference type="AlphaFoldDB" id="A0A0T9L9K6"/>
<evidence type="ECO:0000313" key="1">
    <source>
        <dbReference type="EMBL" id="CNE70496.1"/>
    </source>
</evidence>
<organism evidence="1 2">
    <name type="scientific">Yersinia kristensenii</name>
    <dbReference type="NCBI Taxonomy" id="28152"/>
    <lineage>
        <taxon>Bacteria</taxon>
        <taxon>Pseudomonadati</taxon>
        <taxon>Pseudomonadota</taxon>
        <taxon>Gammaproteobacteria</taxon>
        <taxon>Enterobacterales</taxon>
        <taxon>Yersiniaceae</taxon>
        <taxon>Yersinia</taxon>
    </lineage>
</organism>
<gene>
    <name evidence="1" type="ORF">ERS008491_02023</name>
</gene>